<evidence type="ECO:0000259" key="1">
    <source>
        <dbReference type="Pfam" id="PF02441"/>
    </source>
</evidence>
<proteinExistence type="predicted"/>
<evidence type="ECO:0000313" key="5">
    <source>
        <dbReference type="EMBL" id="RHN11368.1"/>
    </source>
</evidence>
<dbReference type="Gene3D" id="3.40.50.1950">
    <property type="entry name" value="Flavin prenyltransferase-like"/>
    <property type="match status" value="1"/>
</dbReference>
<dbReference type="Proteomes" id="UP000286561">
    <property type="component" value="Unassembled WGS sequence"/>
</dbReference>
<dbReference type="Proteomes" id="UP000284621">
    <property type="component" value="Unassembled WGS sequence"/>
</dbReference>
<dbReference type="EMBL" id="QSEP01000019">
    <property type="protein sequence ID" value="RGZ84180.1"/>
    <property type="molecule type" value="Genomic_DNA"/>
</dbReference>
<evidence type="ECO:0000313" key="4">
    <source>
        <dbReference type="EMBL" id="RHC67407.1"/>
    </source>
</evidence>
<dbReference type="EMBL" id="QRQO01000037">
    <property type="protein sequence ID" value="RHN11368.1"/>
    <property type="molecule type" value="Genomic_DNA"/>
</dbReference>
<evidence type="ECO:0000313" key="3">
    <source>
        <dbReference type="EMBL" id="RGZ84180.1"/>
    </source>
</evidence>
<dbReference type="GO" id="GO:0003824">
    <property type="term" value="F:catalytic activity"/>
    <property type="evidence" value="ECO:0007669"/>
    <property type="project" value="InterPro"/>
</dbReference>
<dbReference type="OrthoDB" id="3732621at2"/>
<evidence type="ECO:0000313" key="8">
    <source>
        <dbReference type="Proteomes" id="UP000284621"/>
    </source>
</evidence>
<gene>
    <name evidence="4" type="ORF">DW833_01825</name>
    <name evidence="3" type="ORF">DW972_05085</name>
    <name evidence="5" type="ORF">DWZ29_11955</name>
    <name evidence="2" type="ORF">DXD91_03645</name>
</gene>
<dbReference type="AlphaFoldDB" id="A0A374NU89"/>
<protein>
    <recommendedName>
        <fullName evidence="1">Flavoprotein domain-containing protein</fullName>
    </recommendedName>
</protein>
<dbReference type="SUPFAM" id="SSF52507">
    <property type="entry name" value="Homo-oligomeric flavin-containing Cys decarboxylases, HFCD"/>
    <property type="match status" value="1"/>
</dbReference>
<comment type="caution">
    <text evidence="2">The sequence shown here is derived from an EMBL/GenBank/DDBJ whole genome shotgun (WGS) entry which is preliminary data.</text>
</comment>
<sequence>MMNRKEFEDALMATIVEYISDQVILRYAQACKKATVLFSGALIGYKDAVTSLNELKKDGWTLTAVLSKAAGEVITEERIRNDIGPDAIYVEGAPVNGRQIVDDSQFVIIPSLTINTAAKVANCISDNLLTNMISRAMATGKPIVAAIDGCCPDNKVREQLGFKVTEAYKAKMRHNLEDMLAYGITLTTDYSLCSKVNEVFSAKVSLPALDNSKPAPKKDRIVSTKMEPAVQSVSQPVKKVETPSSVKLDKKVIGRVDIAKNARFKTIVVRQDALVTGLAKDEALNRGITIVKE</sequence>
<dbReference type="InterPro" id="IPR036551">
    <property type="entry name" value="Flavin_trans-like"/>
</dbReference>
<dbReference type="Proteomes" id="UP000262524">
    <property type="component" value="Unassembled WGS sequence"/>
</dbReference>
<dbReference type="Proteomes" id="UP000283700">
    <property type="component" value="Unassembled WGS sequence"/>
</dbReference>
<name>A0A374NU89_9FIRM</name>
<dbReference type="GeneID" id="75047271"/>
<dbReference type="InterPro" id="IPR003382">
    <property type="entry name" value="Flavoprotein"/>
</dbReference>
<dbReference type="RefSeq" id="WP_005344390.1">
    <property type="nucleotide sequence ID" value="NZ_BLYK01000015.1"/>
</dbReference>
<accession>A0A374NU89</accession>
<dbReference type="EMBL" id="QSOE01000014">
    <property type="protein sequence ID" value="RGI90886.1"/>
    <property type="molecule type" value="Genomic_DNA"/>
</dbReference>
<evidence type="ECO:0000313" key="9">
    <source>
        <dbReference type="Proteomes" id="UP000286561"/>
    </source>
</evidence>
<reference evidence="6 7" key="1">
    <citation type="submission" date="2018-08" db="EMBL/GenBank/DDBJ databases">
        <title>A genome reference for cultivated species of the human gut microbiota.</title>
        <authorList>
            <person name="Zou Y."/>
            <person name="Xue W."/>
            <person name="Luo G."/>
        </authorList>
    </citation>
    <scope>NUCLEOTIDE SEQUENCE [LARGE SCALE GENOMIC DNA]</scope>
    <source>
        <strain evidence="5 7">AF31-17AC</strain>
        <strain evidence="4 8">AM34-3LB</strain>
        <strain evidence="3 9">AM48-23BH</strain>
        <strain evidence="2 6">TM10-1AC</strain>
    </source>
</reference>
<keyword evidence="8" id="KW-1185">Reference proteome</keyword>
<evidence type="ECO:0000313" key="7">
    <source>
        <dbReference type="Proteomes" id="UP000283700"/>
    </source>
</evidence>
<evidence type="ECO:0000313" key="6">
    <source>
        <dbReference type="Proteomes" id="UP000262524"/>
    </source>
</evidence>
<evidence type="ECO:0000313" key="2">
    <source>
        <dbReference type="EMBL" id="RGI90886.1"/>
    </source>
</evidence>
<dbReference type="Pfam" id="PF02441">
    <property type="entry name" value="Flavoprotein"/>
    <property type="match status" value="1"/>
</dbReference>
<dbReference type="EMBL" id="QSID01000002">
    <property type="protein sequence ID" value="RHC67407.1"/>
    <property type="molecule type" value="Genomic_DNA"/>
</dbReference>
<organism evidence="2 6">
    <name type="scientific">Anaerobutyricum hallii</name>
    <dbReference type="NCBI Taxonomy" id="39488"/>
    <lineage>
        <taxon>Bacteria</taxon>
        <taxon>Bacillati</taxon>
        <taxon>Bacillota</taxon>
        <taxon>Clostridia</taxon>
        <taxon>Lachnospirales</taxon>
        <taxon>Lachnospiraceae</taxon>
        <taxon>Anaerobutyricum</taxon>
    </lineage>
</organism>
<feature type="domain" description="Flavoprotein" evidence="1">
    <location>
        <begin position="32"/>
        <end position="146"/>
    </location>
</feature>